<protein>
    <submittedName>
        <fullName evidence="1">Uncharacterized protein</fullName>
    </submittedName>
</protein>
<gene>
    <name evidence="1" type="ORF">MAR_022795</name>
</gene>
<dbReference type="PANTHER" id="PTHR31389:SF4">
    <property type="entry name" value="LD39211P"/>
    <property type="match status" value="1"/>
</dbReference>
<keyword evidence="2" id="KW-1185">Reference proteome</keyword>
<proteinExistence type="predicted"/>
<dbReference type="PANTHER" id="PTHR31389">
    <property type="entry name" value="LD39211P"/>
    <property type="match status" value="1"/>
</dbReference>
<sequence>MVLPVDAFKFSSRGPLLTPKEPVNTSFPLVGDSGQSFVDGLQVKERKPKSTCKEYFLPTVEENVNVIEQYPAGDALRYMSRIGGHMEAPRELRKIPVIVTAVDRNFYPIGIGLHWSVHWHLMKRPEYKNIKVIVYDLGLTRRQRKMTVLMEFGFVWWLDSSVRFISGDLEPTLSLARAHGALYNVHHDEHNVLGITRQTDARTFTFLKEDTCKFKPFAEVSATTVLFYFNSITKAVVKAWVKCALNEDCIAPKGSNLKIICDLKDSRDGRCHRFDQSVLGILFRRIYHETDIFEPGKSLNKVVEIRRNEVLHYFESCSPIGKCLI</sequence>
<reference evidence="1" key="1">
    <citation type="submission" date="2022-11" db="EMBL/GenBank/DDBJ databases">
        <title>Centuries of genome instability and evolution in soft-shell clam transmissible cancer (bioRxiv).</title>
        <authorList>
            <person name="Hart S.F.M."/>
            <person name="Yonemitsu M.A."/>
            <person name="Giersch R.M."/>
            <person name="Beal B.F."/>
            <person name="Arriagada G."/>
            <person name="Davis B.W."/>
            <person name="Ostrander E.A."/>
            <person name="Goff S.P."/>
            <person name="Metzger M.J."/>
        </authorList>
    </citation>
    <scope>NUCLEOTIDE SEQUENCE</scope>
    <source>
        <strain evidence="1">MELC-2E11</strain>
        <tissue evidence="1">Siphon/mantle</tissue>
    </source>
</reference>
<accession>A0ABY7DL67</accession>
<evidence type="ECO:0000313" key="1">
    <source>
        <dbReference type="EMBL" id="WAQ98422.1"/>
    </source>
</evidence>
<dbReference type="Proteomes" id="UP001164746">
    <property type="component" value="Chromosome 3"/>
</dbReference>
<dbReference type="EMBL" id="CP111014">
    <property type="protein sequence ID" value="WAQ98422.1"/>
    <property type="molecule type" value="Genomic_DNA"/>
</dbReference>
<organism evidence="1 2">
    <name type="scientific">Mya arenaria</name>
    <name type="common">Soft-shell clam</name>
    <dbReference type="NCBI Taxonomy" id="6604"/>
    <lineage>
        <taxon>Eukaryota</taxon>
        <taxon>Metazoa</taxon>
        <taxon>Spiralia</taxon>
        <taxon>Lophotrochozoa</taxon>
        <taxon>Mollusca</taxon>
        <taxon>Bivalvia</taxon>
        <taxon>Autobranchia</taxon>
        <taxon>Heteroconchia</taxon>
        <taxon>Euheterodonta</taxon>
        <taxon>Imparidentia</taxon>
        <taxon>Neoheterodontei</taxon>
        <taxon>Myida</taxon>
        <taxon>Myoidea</taxon>
        <taxon>Myidae</taxon>
        <taxon>Mya</taxon>
    </lineage>
</organism>
<name>A0ABY7DL67_MYAAR</name>
<evidence type="ECO:0000313" key="2">
    <source>
        <dbReference type="Proteomes" id="UP001164746"/>
    </source>
</evidence>